<evidence type="ECO:0000256" key="1">
    <source>
        <dbReference type="SAM" id="MobiDB-lite"/>
    </source>
</evidence>
<feature type="compositionally biased region" description="Pro residues" evidence="1">
    <location>
        <begin position="472"/>
        <end position="487"/>
    </location>
</feature>
<accession>A0A0J7AV29</accession>
<sequence length="836" mass="92775">MMQTSLGSHPRDTGRDTSRRGHVPQLSISDDSHHVTETISQMYDDNYDKRNSKRLSFVATQQDETISTTPITKNNSGPSTSPHQLHHLPIRTSSIDGERTNGQLRDQTPPRDGAAQRSNGELSPGLSRAAATETTTTNFKVDDLDYESDPAAVAQELNNLAALRRMSMDIGALDPDLPSFSSSFNMPSIAPSASADEDDTSRLFWVPARLHPGIAPKEFKSFLESKSEQIKRRSGELSFLDPNPGGQQGSGGELRRKKSMLSRQVDSSSVNSRSDSIRSSPPNLEALAEEASSGALLNNFADDRPILPPAPPGHSLRRSTRTTYRKGSLKAGERVPRRFPRQSDSNADAARCGSPPSTADAPILGLTRVSTDPIPVLDSTISSSRYSPNTKLGDNPDSNRESRQERPSLGLRTTSATQMQGSAAQTESTPRPIIKSPVSQHGSPRTETSAADKASPITSKQPFIPERKSSHDPPPSLPPQMPLPPEPTGNKSRKASLKQGKDTPPPLSDIAAHPSALPGNSTRTDSLSIIPTIAEDKKPDKKSKEKKDSEGGRKSSWHWRRSTDDKDKKKDDDGKKHKSKSSKSGDRMHDNTRLDVLQTSIDGGTKGRESLVLDRSEVKMDEDRRKDRRSESGEVKKEKESSLFSSIFGSKKKGSDSHRKLSRNLSPEPRVRELRADIDYNWTRFSLLQERAIYRMAHIKLANPRRALYSQVLLSNFMYSYLAKVQQMHPHMALPTSPAQNQQRKKEQHQQQQQQQHQPQHQHTDEYSQYQGYQEQDHYGDHSGYTHDDQMYYDVDGNGSPRNNQSYDSGRAWGPEHGPRATSGGNDSQLDDDDMW</sequence>
<dbReference type="PANTHER" id="PTHR28089">
    <property type="entry name" value="PROTEIN ZDS1-RELATED"/>
    <property type="match status" value="1"/>
</dbReference>
<feature type="region of interest" description="Disordered" evidence="1">
    <location>
        <begin position="734"/>
        <end position="836"/>
    </location>
</feature>
<dbReference type="OrthoDB" id="443981at2759"/>
<feature type="compositionally biased region" description="Low complexity" evidence="1">
    <location>
        <begin position="265"/>
        <end position="283"/>
    </location>
</feature>
<dbReference type="AlphaFoldDB" id="A0A0J7AV29"/>
<feature type="compositionally biased region" description="Polar residues" evidence="1">
    <location>
        <begin position="437"/>
        <end position="449"/>
    </location>
</feature>
<feature type="compositionally biased region" description="Low complexity" evidence="1">
    <location>
        <begin position="750"/>
        <end position="761"/>
    </location>
</feature>
<feature type="compositionally biased region" description="Polar residues" evidence="1">
    <location>
        <begin position="91"/>
        <end position="106"/>
    </location>
</feature>
<protein>
    <recommendedName>
        <fullName evidence="2">Protein Zds1 C-terminal domain-containing protein</fullName>
    </recommendedName>
</protein>
<feature type="compositionally biased region" description="Basic and acidic residues" evidence="1">
    <location>
        <begin position="534"/>
        <end position="553"/>
    </location>
</feature>
<feature type="compositionally biased region" description="Polar residues" evidence="1">
    <location>
        <begin position="518"/>
        <end position="529"/>
    </location>
</feature>
<evidence type="ECO:0000313" key="4">
    <source>
        <dbReference type="Proteomes" id="UP000054565"/>
    </source>
</evidence>
<feature type="compositionally biased region" description="Basic and acidic residues" evidence="1">
    <location>
        <begin position="397"/>
        <end position="406"/>
    </location>
</feature>
<feature type="compositionally biased region" description="Polar residues" evidence="1">
    <location>
        <begin position="411"/>
        <end position="429"/>
    </location>
</feature>
<feature type="compositionally biased region" description="Basic and acidic residues" evidence="1">
    <location>
        <begin position="775"/>
        <end position="790"/>
    </location>
</feature>
<feature type="compositionally biased region" description="Basic and acidic residues" evidence="1">
    <location>
        <begin position="9"/>
        <end position="19"/>
    </location>
</feature>
<feature type="domain" description="Protein Zds1 C-terminal" evidence="2">
    <location>
        <begin position="674"/>
        <end position="726"/>
    </location>
</feature>
<organism evidence="3 4">
    <name type="scientific">Coccidioides immitis RMSCC 2394</name>
    <dbReference type="NCBI Taxonomy" id="404692"/>
    <lineage>
        <taxon>Eukaryota</taxon>
        <taxon>Fungi</taxon>
        <taxon>Dikarya</taxon>
        <taxon>Ascomycota</taxon>
        <taxon>Pezizomycotina</taxon>
        <taxon>Eurotiomycetes</taxon>
        <taxon>Eurotiomycetidae</taxon>
        <taxon>Onygenales</taxon>
        <taxon>Onygenaceae</taxon>
        <taxon>Coccidioides</taxon>
    </lineage>
</organism>
<gene>
    <name evidence="3" type="ORF">CIRG_01327</name>
</gene>
<dbReference type="InterPro" id="IPR040206">
    <property type="entry name" value="Zds1/2"/>
</dbReference>
<dbReference type="GO" id="GO:0005737">
    <property type="term" value="C:cytoplasm"/>
    <property type="evidence" value="ECO:0007669"/>
    <property type="project" value="TreeGrafter"/>
</dbReference>
<evidence type="ECO:0000313" key="3">
    <source>
        <dbReference type="EMBL" id="KMP01187.1"/>
    </source>
</evidence>
<feature type="region of interest" description="Disordered" evidence="1">
    <location>
        <begin position="233"/>
        <end position="283"/>
    </location>
</feature>
<feature type="region of interest" description="Disordered" evidence="1">
    <location>
        <begin position="1"/>
        <end position="35"/>
    </location>
</feature>
<proteinExistence type="predicted"/>
<dbReference type="GO" id="GO:0010971">
    <property type="term" value="P:positive regulation of G2/M transition of mitotic cell cycle"/>
    <property type="evidence" value="ECO:0007669"/>
    <property type="project" value="TreeGrafter"/>
</dbReference>
<feature type="region of interest" description="Disordered" evidence="1">
    <location>
        <begin position="59"/>
        <end position="134"/>
    </location>
</feature>
<dbReference type="STRING" id="404692.A0A0J7AV29"/>
<evidence type="ECO:0000259" key="2">
    <source>
        <dbReference type="SMART" id="SM01327"/>
    </source>
</evidence>
<dbReference type="Pfam" id="PF08632">
    <property type="entry name" value="Zds_C"/>
    <property type="match status" value="1"/>
</dbReference>
<dbReference type="GO" id="GO:0030010">
    <property type="term" value="P:establishment of cell polarity"/>
    <property type="evidence" value="ECO:0007669"/>
    <property type="project" value="TreeGrafter"/>
</dbReference>
<feature type="region of interest" description="Disordered" evidence="1">
    <location>
        <begin position="299"/>
        <end position="664"/>
    </location>
</feature>
<feature type="compositionally biased region" description="Basic and acidic residues" evidence="1">
    <location>
        <begin position="605"/>
        <end position="641"/>
    </location>
</feature>
<reference evidence="4" key="1">
    <citation type="journal article" date="2010" name="Genome Res.">
        <title>Population genomic sequencing of Coccidioides fungi reveals recent hybridization and transposon control.</title>
        <authorList>
            <person name="Neafsey D.E."/>
            <person name="Barker B.M."/>
            <person name="Sharpton T.J."/>
            <person name="Stajich J.E."/>
            <person name="Park D.J."/>
            <person name="Whiston E."/>
            <person name="Hung C.-Y."/>
            <person name="McMahan C."/>
            <person name="White J."/>
            <person name="Sykes S."/>
            <person name="Heiman D."/>
            <person name="Young S."/>
            <person name="Zeng Q."/>
            <person name="Abouelleil A."/>
            <person name="Aftuck L."/>
            <person name="Bessette D."/>
            <person name="Brown A."/>
            <person name="FitzGerald M."/>
            <person name="Lui A."/>
            <person name="Macdonald J.P."/>
            <person name="Priest M."/>
            <person name="Orbach M.J."/>
            <person name="Galgiani J.N."/>
            <person name="Kirkland T.N."/>
            <person name="Cole G.T."/>
            <person name="Birren B.W."/>
            <person name="Henn M.R."/>
            <person name="Taylor J.W."/>
            <person name="Rounsley S.D."/>
        </authorList>
    </citation>
    <scope>NUCLEOTIDE SEQUENCE [LARGE SCALE GENOMIC DNA]</scope>
    <source>
        <strain evidence="4">RMSCC 2394</strain>
    </source>
</reference>
<feature type="compositionally biased region" description="Basic and acidic residues" evidence="1">
    <location>
        <begin position="583"/>
        <end position="593"/>
    </location>
</feature>
<dbReference type="Proteomes" id="UP000054565">
    <property type="component" value="Unassembled WGS sequence"/>
</dbReference>
<dbReference type="SMART" id="SM01327">
    <property type="entry name" value="Zds_C"/>
    <property type="match status" value="1"/>
</dbReference>
<dbReference type="PANTHER" id="PTHR28089:SF1">
    <property type="entry name" value="PROTEIN ZDS1-RELATED"/>
    <property type="match status" value="1"/>
</dbReference>
<feature type="compositionally biased region" description="Polar residues" evidence="1">
    <location>
        <begin position="59"/>
        <end position="83"/>
    </location>
</feature>
<dbReference type="InterPro" id="IPR013941">
    <property type="entry name" value="ZDS1_C"/>
</dbReference>
<feature type="compositionally biased region" description="Basic and acidic residues" evidence="1">
    <location>
        <begin position="561"/>
        <end position="575"/>
    </location>
</feature>
<name>A0A0J7AV29_COCIT</name>
<feature type="compositionally biased region" description="Polar residues" evidence="1">
    <location>
        <begin position="379"/>
        <end position="392"/>
    </location>
</feature>
<feature type="compositionally biased region" description="Basic residues" evidence="1">
    <location>
        <begin position="315"/>
        <end position="328"/>
    </location>
</feature>
<dbReference type="EMBL" id="DS028093">
    <property type="protein sequence ID" value="KMP01187.1"/>
    <property type="molecule type" value="Genomic_DNA"/>
</dbReference>